<dbReference type="OrthoDB" id="10003283at2759"/>
<dbReference type="KEGG" id="tad:TRIADDRAFT_61519"/>
<keyword evidence="1" id="KW-1133">Transmembrane helix</keyword>
<dbReference type="eggNOG" id="ENOG502S2JD">
    <property type="taxonomic scope" value="Eukaryota"/>
</dbReference>
<dbReference type="PANTHER" id="PTHR21229">
    <property type="entry name" value="LUNG SEVEN TRANSMEMBRANE RECEPTOR"/>
    <property type="match status" value="1"/>
</dbReference>
<accession>B3SB78</accession>
<dbReference type="InterPro" id="IPR009637">
    <property type="entry name" value="GPR107/GPR108-like"/>
</dbReference>
<dbReference type="EMBL" id="DS985263">
    <property type="protein sequence ID" value="EDV20059.1"/>
    <property type="molecule type" value="Genomic_DNA"/>
</dbReference>
<feature type="transmembrane region" description="Helical" evidence="1">
    <location>
        <begin position="276"/>
        <end position="294"/>
    </location>
</feature>
<feature type="transmembrane region" description="Helical" evidence="1">
    <location>
        <begin position="364"/>
        <end position="387"/>
    </location>
</feature>
<dbReference type="HOGENOM" id="CLU_580518_0_0_1"/>
<reference evidence="2 3" key="1">
    <citation type="journal article" date="2008" name="Nature">
        <title>The Trichoplax genome and the nature of placozoans.</title>
        <authorList>
            <person name="Srivastava M."/>
            <person name="Begovic E."/>
            <person name="Chapman J."/>
            <person name="Putnam N.H."/>
            <person name="Hellsten U."/>
            <person name="Kawashima T."/>
            <person name="Kuo A."/>
            <person name="Mitros T."/>
            <person name="Salamov A."/>
            <person name="Carpenter M.L."/>
            <person name="Signorovitch A.Y."/>
            <person name="Moreno M.A."/>
            <person name="Kamm K."/>
            <person name="Grimwood J."/>
            <person name="Schmutz J."/>
            <person name="Shapiro H."/>
            <person name="Grigoriev I.V."/>
            <person name="Buss L.W."/>
            <person name="Schierwater B."/>
            <person name="Dellaporta S.L."/>
            <person name="Rokhsar D.S."/>
        </authorList>
    </citation>
    <scope>NUCLEOTIDE SEQUENCE [LARGE SCALE GENOMIC DNA]</scope>
    <source>
        <strain evidence="2 3">Grell-BS-1999</strain>
    </source>
</reference>
<dbReference type="GeneID" id="6758713"/>
<gene>
    <name evidence="2" type="ORF">TRIADDRAFT_61519</name>
</gene>
<dbReference type="PhylomeDB" id="B3SB78"/>
<organism evidence="2 3">
    <name type="scientific">Trichoplax adhaerens</name>
    <name type="common">Trichoplax reptans</name>
    <dbReference type="NCBI Taxonomy" id="10228"/>
    <lineage>
        <taxon>Eukaryota</taxon>
        <taxon>Metazoa</taxon>
        <taxon>Placozoa</taxon>
        <taxon>Uniplacotomia</taxon>
        <taxon>Trichoplacea</taxon>
        <taxon>Trichoplacidae</taxon>
        <taxon>Trichoplax</taxon>
    </lineage>
</organism>
<dbReference type="Proteomes" id="UP000009022">
    <property type="component" value="Unassembled WGS sequence"/>
</dbReference>
<feature type="transmembrane region" description="Helical" evidence="1">
    <location>
        <begin position="210"/>
        <end position="227"/>
    </location>
</feature>
<dbReference type="GO" id="GO:0016020">
    <property type="term" value="C:membrane"/>
    <property type="evidence" value="ECO:0000318"/>
    <property type="project" value="GO_Central"/>
</dbReference>
<keyword evidence="1" id="KW-0812">Transmembrane</keyword>
<name>B3SB78_TRIAD</name>
<proteinExistence type="predicted"/>
<feature type="transmembrane region" description="Helical" evidence="1">
    <location>
        <begin position="247"/>
        <end position="264"/>
    </location>
</feature>
<evidence type="ECO:0000256" key="1">
    <source>
        <dbReference type="SAM" id="Phobius"/>
    </source>
</evidence>
<evidence type="ECO:0000313" key="2">
    <source>
        <dbReference type="EMBL" id="EDV20059.1"/>
    </source>
</evidence>
<dbReference type="GO" id="GO:0005794">
    <property type="term" value="C:Golgi apparatus"/>
    <property type="evidence" value="ECO:0000318"/>
    <property type="project" value="GO_Central"/>
</dbReference>
<dbReference type="OMA" id="YISCERD"/>
<sequence>MAFTNNKENLVSSAKLSLKSQAIIPLDTLLSKNSAGDRFLVVANISCYQLIRLYQFLPISLHISQILYLTKQIRPSFSILSCEFSNDRDENKLLNKPCDTFLINQYCQRKVTADKYKNDQITLLYEINNGNLSKLYIQSCQSKDAIKKSRWLDIKRNASYCKADLTFINKNAEYAFNIYVVMLLFWCILTVFWILNWIMYWKYSNNLHKIITVYPIIKVTALLFTTIRLQILSTSDTTVTVFDSIENPFLFAIVMLISEGYCIIKDSVSRHKIFELAVYSILFSISTMCMLLIHKYFLSVMVFCAVVMMYKALKWCTYNIMLLRQFSERLKCMVSEVKLVHMTHVTPQDQIAAKLNILLRLRHICAIFSVMFAAAITLTSLLYQLLWIQALFFEIPKTFLYTCIAYLCRLRNFAPYNEITLAIPSMDYNIIYTPRSSGEDKLGIYLAIPLENGENLVDNDELNRNTNNISE</sequence>
<keyword evidence="1" id="KW-0472">Membrane</keyword>
<dbReference type="InParanoid" id="B3SB78"/>
<dbReference type="CTD" id="6758713"/>
<protein>
    <submittedName>
        <fullName evidence="2">Uncharacterized protein</fullName>
    </submittedName>
</protein>
<dbReference type="AlphaFoldDB" id="B3SB78"/>
<feature type="transmembrane region" description="Helical" evidence="1">
    <location>
        <begin position="300"/>
        <end position="323"/>
    </location>
</feature>
<feature type="transmembrane region" description="Helical" evidence="1">
    <location>
        <begin position="176"/>
        <end position="198"/>
    </location>
</feature>
<dbReference type="PANTHER" id="PTHR21229:SF84">
    <property type="match status" value="1"/>
</dbReference>
<evidence type="ECO:0000313" key="3">
    <source>
        <dbReference type="Proteomes" id="UP000009022"/>
    </source>
</evidence>
<dbReference type="RefSeq" id="XP_002117443.1">
    <property type="nucleotide sequence ID" value="XM_002117407.1"/>
</dbReference>
<keyword evidence="3" id="KW-1185">Reference proteome</keyword>